<comment type="caution">
    <text evidence="13">The sequence shown here is derived from an EMBL/GenBank/DDBJ whole genome shotgun (WGS) entry which is preliminary data.</text>
</comment>
<dbReference type="GO" id="GO:0003844">
    <property type="term" value="F:1,4-alpha-glucan branching enzyme activity"/>
    <property type="evidence" value="ECO:0007669"/>
    <property type="project" value="UniProtKB-UniRule"/>
</dbReference>
<dbReference type="FunFam" id="3.20.20.80:FF:000003">
    <property type="entry name" value="1,4-alpha-glucan branching enzyme GlgB"/>
    <property type="match status" value="1"/>
</dbReference>
<dbReference type="Gene3D" id="3.20.20.80">
    <property type="entry name" value="Glycosidases"/>
    <property type="match status" value="1"/>
</dbReference>
<keyword evidence="5 10" id="KW-0321">Glycogen metabolism</keyword>
<feature type="domain" description="Glycosyl hydrolase family 13 catalytic" evidence="12">
    <location>
        <begin position="282"/>
        <end position="651"/>
    </location>
</feature>
<evidence type="ECO:0000256" key="5">
    <source>
        <dbReference type="ARBA" id="ARBA00022600"/>
    </source>
</evidence>
<dbReference type="Pfam" id="PF22019">
    <property type="entry name" value="GlgB_N"/>
    <property type="match status" value="1"/>
</dbReference>
<dbReference type="InterPro" id="IPR044143">
    <property type="entry name" value="GlgB_N_E_set_prok"/>
</dbReference>
<comment type="pathway">
    <text evidence="3 10">Glycan biosynthesis; glycogen biosynthesis.</text>
</comment>
<evidence type="ECO:0000259" key="12">
    <source>
        <dbReference type="SMART" id="SM00642"/>
    </source>
</evidence>
<evidence type="ECO:0000256" key="3">
    <source>
        <dbReference type="ARBA" id="ARBA00004964"/>
    </source>
</evidence>
<keyword evidence="9 10" id="KW-0119">Carbohydrate metabolism</keyword>
<comment type="similarity">
    <text evidence="4 10">Belongs to the glycosyl hydrolase 13 family. GlgB subfamily.</text>
</comment>
<evidence type="ECO:0000256" key="8">
    <source>
        <dbReference type="ARBA" id="ARBA00023056"/>
    </source>
</evidence>
<dbReference type="RefSeq" id="WP_153478830.1">
    <property type="nucleotide sequence ID" value="NZ_VWNA01000001.1"/>
</dbReference>
<gene>
    <name evidence="10 13" type="primary">glgB</name>
    <name evidence="13" type="ORF">F0357_03585</name>
</gene>
<feature type="active site" description="Proton donor" evidence="10 11">
    <location>
        <position position="492"/>
    </location>
</feature>
<dbReference type="InterPro" id="IPR013783">
    <property type="entry name" value="Ig-like_fold"/>
</dbReference>
<evidence type="ECO:0000256" key="10">
    <source>
        <dbReference type="HAMAP-Rule" id="MF_00685"/>
    </source>
</evidence>
<dbReference type="UniPathway" id="UPA00164"/>
<keyword evidence="6 10" id="KW-0328">Glycosyltransferase</keyword>
<evidence type="ECO:0000313" key="13">
    <source>
        <dbReference type="EMBL" id="MQT11769.1"/>
    </source>
</evidence>
<evidence type="ECO:0000313" key="14">
    <source>
        <dbReference type="Proteomes" id="UP000332515"/>
    </source>
</evidence>
<dbReference type="FunFam" id="2.60.40.1180:FF:000002">
    <property type="entry name" value="1,4-alpha-glucan branching enzyme GlgB"/>
    <property type="match status" value="1"/>
</dbReference>
<comment type="function">
    <text evidence="2 10">Catalyzes the formation of the alpha-1,6-glucosidic linkages in glycogen by scission of a 1,4-alpha-linked oligosaccharide from growing alpha-1,4-glucan chains and the subsequent attachment of the oligosaccharide to the alpha-1,6 position.</text>
</comment>
<dbReference type="GO" id="GO:0005978">
    <property type="term" value="P:glycogen biosynthetic process"/>
    <property type="evidence" value="ECO:0007669"/>
    <property type="project" value="UniProtKB-UniRule"/>
</dbReference>
<dbReference type="Gene3D" id="2.60.40.10">
    <property type="entry name" value="Immunoglobulins"/>
    <property type="match status" value="2"/>
</dbReference>
<organism evidence="13 14">
    <name type="scientific">Segnochrobactrum spirostomi</name>
    <dbReference type="NCBI Taxonomy" id="2608987"/>
    <lineage>
        <taxon>Bacteria</taxon>
        <taxon>Pseudomonadati</taxon>
        <taxon>Pseudomonadota</taxon>
        <taxon>Alphaproteobacteria</taxon>
        <taxon>Hyphomicrobiales</taxon>
        <taxon>Segnochrobactraceae</taxon>
        <taxon>Segnochrobactrum</taxon>
    </lineage>
</organism>
<dbReference type="FunFam" id="2.60.40.10:FF:000169">
    <property type="entry name" value="1,4-alpha-glucan branching enzyme GlgB"/>
    <property type="match status" value="1"/>
</dbReference>
<dbReference type="SUPFAM" id="SSF51011">
    <property type="entry name" value="Glycosyl hydrolase domain"/>
    <property type="match status" value="1"/>
</dbReference>
<dbReference type="InterPro" id="IPR006048">
    <property type="entry name" value="A-amylase/branching_C"/>
</dbReference>
<dbReference type="AlphaFoldDB" id="A0A6A7Y1J7"/>
<dbReference type="InterPro" id="IPR004193">
    <property type="entry name" value="Glyco_hydro_13_N"/>
</dbReference>
<name>A0A6A7Y1J7_9HYPH</name>
<accession>A0A6A7Y1J7</accession>
<protein>
    <recommendedName>
        <fullName evidence="10">1,4-alpha-glucan branching enzyme GlgB</fullName>
        <ecNumber evidence="10">2.4.1.18</ecNumber>
    </recommendedName>
    <alternativeName>
        <fullName evidence="10">1,4-alpha-D-glucan:1,4-alpha-D-glucan 6-glucosyl-transferase</fullName>
    </alternativeName>
    <alternativeName>
        <fullName evidence="10">Alpha-(1-&gt;4)-glucan branching enzyme</fullName>
    </alternativeName>
    <alternativeName>
        <fullName evidence="10">Glycogen branching enzyme</fullName>
        <shortName evidence="10">BE</shortName>
    </alternativeName>
</protein>
<sequence>MPRISGTSRCGIDPTARARTARIRGRASVNRALWRASNDDVAAIVAARHPDPFAVLGLHAVPDGYAVRAFIPGADVVAVLGEDGAPLGDLERRHGAGFFEGRIARLGPRFRYTLEASNAGGSWRLKDPYAFGPTLGPLDDHLLVEGTHRQLYERLGAQPMEHEGAAGVRFAVWAPNAQRVSVVGDFNDWDGRRHQMRKRVDSGLWEIFAPGVGEGAVYKYEIVGVHGALMPLKADPFGYASELRPSTASVVARTDRFAWQDDAYLAARAAGDPRRKPFSAYEVHLGSWMRGEGGRFLSYDELGDRLIPYAVEMGFTHLELLPITEHPLDASWGYQPIGLFAPTRRFGDPAGFARFVDRAHQAGLGVVLDWVPAHFPTDVHGLSLFDGTHLYEHADPRRGFHPDWNTAIYDFGRREVANVLMASALYWVDRFHIDGLRVDAVASMLYLDYSRGPGQWLPNSDGSNDNRDAVAFLKRANEYVYAEAPGAVTIAEESTSWSGVSSPVFAGGLGFGFKWNMGWMHDTLDYMSRDPVHRRWHHDKMTFGLLYAWSENFVLPLSHDEVVHGKRSILGRMPGDEWQRFANARVYYGLMWGYPGKKLLFMGQEFGQISEWNFEQGLDWHLTAFWPHRGLQAWVRDLNRAYVNHPALHARDCEPEGFRWIVVDDRDQSVFAWQRSDGEDGPPIVVVCNFTPVPRPGYRIGLPRAGRWREILNSDAEIYGGSGVGNGGSVIAVEEPSHGLPASAEVVVPPLAALYLVWDQEPV</sequence>
<dbReference type="CDD" id="cd02855">
    <property type="entry name" value="E_set_GBE_prok_N"/>
    <property type="match status" value="1"/>
</dbReference>
<dbReference type="SMART" id="SM00642">
    <property type="entry name" value="Aamy"/>
    <property type="match status" value="1"/>
</dbReference>
<keyword evidence="8 10" id="KW-0320">Glycogen biosynthesis</keyword>
<dbReference type="PIRSF" id="PIRSF000463">
    <property type="entry name" value="GlgB"/>
    <property type="match status" value="1"/>
</dbReference>
<dbReference type="InterPro" id="IPR006047">
    <property type="entry name" value="GH13_cat_dom"/>
</dbReference>
<dbReference type="PANTHER" id="PTHR43651:SF3">
    <property type="entry name" value="1,4-ALPHA-GLUCAN-BRANCHING ENZYME"/>
    <property type="match status" value="1"/>
</dbReference>
<evidence type="ECO:0000256" key="2">
    <source>
        <dbReference type="ARBA" id="ARBA00002953"/>
    </source>
</evidence>
<dbReference type="NCBIfam" id="NF008967">
    <property type="entry name" value="PRK12313.1"/>
    <property type="match status" value="1"/>
</dbReference>
<reference evidence="13 14" key="1">
    <citation type="submission" date="2019-09" db="EMBL/GenBank/DDBJ databases">
        <title>Segnochrobactrum spirostomi gen. nov., sp. nov., isolated from the ciliate Spirostomum cf. yagiui and description of a novel family, Segnochrobactraceae fam. nov. within the order Rhizobiales of the class Alphaproteobacteria.</title>
        <authorList>
            <person name="Akter S."/>
            <person name="Shazib S.U.A."/>
            <person name="Shin M.K."/>
        </authorList>
    </citation>
    <scope>NUCLEOTIDE SEQUENCE [LARGE SCALE GENOMIC DNA]</scope>
    <source>
        <strain evidence="13 14">Sp-1</strain>
    </source>
</reference>
<evidence type="ECO:0000256" key="1">
    <source>
        <dbReference type="ARBA" id="ARBA00000826"/>
    </source>
</evidence>
<keyword evidence="14" id="KW-1185">Reference proteome</keyword>
<dbReference type="InterPro" id="IPR013780">
    <property type="entry name" value="Glyco_hydro_b"/>
</dbReference>
<dbReference type="GO" id="GO:0004553">
    <property type="term" value="F:hydrolase activity, hydrolyzing O-glycosyl compounds"/>
    <property type="evidence" value="ECO:0007669"/>
    <property type="project" value="InterPro"/>
</dbReference>
<dbReference type="Pfam" id="PF02806">
    <property type="entry name" value="Alpha-amylase_C"/>
    <property type="match status" value="1"/>
</dbReference>
<dbReference type="SUPFAM" id="SSF81296">
    <property type="entry name" value="E set domains"/>
    <property type="match status" value="2"/>
</dbReference>
<dbReference type="SUPFAM" id="SSF51445">
    <property type="entry name" value="(Trans)glycosidases"/>
    <property type="match status" value="1"/>
</dbReference>
<dbReference type="InterPro" id="IPR006407">
    <property type="entry name" value="GlgB"/>
</dbReference>
<evidence type="ECO:0000256" key="6">
    <source>
        <dbReference type="ARBA" id="ARBA00022676"/>
    </source>
</evidence>
<dbReference type="InterPro" id="IPR014756">
    <property type="entry name" value="Ig_E-set"/>
</dbReference>
<feature type="active site" description="Nucleophile" evidence="10 11">
    <location>
        <position position="439"/>
    </location>
</feature>
<proteinExistence type="inferred from homology"/>
<evidence type="ECO:0000256" key="4">
    <source>
        <dbReference type="ARBA" id="ARBA00009000"/>
    </source>
</evidence>
<dbReference type="PANTHER" id="PTHR43651">
    <property type="entry name" value="1,4-ALPHA-GLUCAN-BRANCHING ENZYME"/>
    <property type="match status" value="1"/>
</dbReference>
<dbReference type="CDD" id="cd11322">
    <property type="entry name" value="AmyAc_Glg_BE"/>
    <property type="match status" value="1"/>
</dbReference>
<dbReference type="Pfam" id="PF02922">
    <property type="entry name" value="CBM_48"/>
    <property type="match status" value="1"/>
</dbReference>
<comment type="catalytic activity">
    <reaction evidence="1 10">
        <text>Transfers a segment of a (1-&gt;4)-alpha-D-glucan chain to a primary hydroxy group in a similar glucan chain.</text>
        <dbReference type="EC" id="2.4.1.18"/>
    </reaction>
</comment>
<dbReference type="Proteomes" id="UP000332515">
    <property type="component" value="Unassembled WGS sequence"/>
</dbReference>
<evidence type="ECO:0000256" key="11">
    <source>
        <dbReference type="PIRSR" id="PIRSR000463-1"/>
    </source>
</evidence>
<dbReference type="Gene3D" id="2.60.40.1180">
    <property type="entry name" value="Golgi alpha-mannosidase II"/>
    <property type="match status" value="1"/>
</dbReference>
<dbReference type="InterPro" id="IPR054169">
    <property type="entry name" value="GlgB_N"/>
</dbReference>
<dbReference type="NCBIfam" id="NF003811">
    <property type="entry name" value="PRK05402.1"/>
    <property type="match status" value="1"/>
</dbReference>
<dbReference type="EC" id="2.4.1.18" evidence="10"/>
<evidence type="ECO:0000256" key="7">
    <source>
        <dbReference type="ARBA" id="ARBA00022679"/>
    </source>
</evidence>
<evidence type="ECO:0000256" key="9">
    <source>
        <dbReference type="ARBA" id="ARBA00023277"/>
    </source>
</evidence>
<dbReference type="HAMAP" id="MF_00685">
    <property type="entry name" value="GlgB"/>
    <property type="match status" value="1"/>
</dbReference>
<dbReference type="EMBL" id="VWNA01000001">
    <property type="protein sequence ID" value="MQT11769.1"/>
    <property type="molecule type" value="Genomic_DNA"/>
</dbReference>
<comment type="subunit">
    <text evidence="10">Monomer.</text>
</comment>
<dbReference type="InterPro" id="IPR017853">
    <property type="entry name" value="GH"/>
</dbReference>
<dbReference type="NCBIfam" id="TIGR01515">
    <property type="entry name" value="branching_enzym"/>
    <property type="match status" value="1"/>
</dbReference>
<dbReference type="InterPro" id="IPR037439">
    <property type="entry name" value="Branching_enzy"/>
</dbReference>
<dbReference type="GO" id="GO:0005829">
    <property type="term" value="C:cytosol"/>
    <property type="evidence" value="ECO:0007669"/>
    <property type="project" value="TreeGrafter"/>
</dbReference>
<keyword evidence="7 10" id="KW-0808">Transferase</keyword>
<dbReference type="GO" id="GO:0043169">
    <property type="term" value="F:cation binding"/>
    <property type="evidence" value="ECO:0007669"/>
    <property type="project" value="InterPro"/>
</dbReference>